<reference evidence="1" key="1">
    <citation type="submission" date="2024-07" db="EMBL/GenBank/DDBJ databases">
        <authorList>
            <person name="Yu S.T."/>
        </authorList>
    </citation>
    <scope>NUCLEOTIDE SEQUENCE</scope>
    <source>
        <strain evidence="1">R41</strain>
    </source>
</reference>
<dbReference type="RefSeq" id="WP_369244346.1">
    <property type="nucleotide sequence ID" value="NZ_CP163443.1"/>
</dbReference>
<dbReference type="EMBL" id="CP163443">
    <property type="protein sequence ID" value="XDQ51000.1"/>
    <property type="molecule type" value="Genomic_DNA"/>
</dbReference>
<protein>
    <submittedName>
        <fullName evidence="1">Uncharacterized protein</fullName>
    </submittedName>
</protein>
<name>A0AB39R566_9ACTN</name>
<proteinExistence type="predicted"/>
<sequence length="90" mass="9656">MKDGTAVLIHCASTDDPYATVEVSNPNGREGLFTAKISFKNEHGFTIIDTGDQVSVPAKDKATVRVPVASTGRVDEIDHCEVNPRATADR</sequence>
<accession>A0AB39R566</accession>
<organism evidence="1">
    <name type="scientific">Streptomyces sp. R41</name>
    <dbReference type="NCBI Taxonomy" id="3238632"/>
    <lineage>
        <taxon>Bacteria</taxon>
        <taxon>Bacillati</taxon>
        <taxon>Actinomycetota</taxon>
        <taxon>Actinomycetes</taxon>
        <taxon>Kitasatosporales</taxon>
        <taxon>Streptomycetaceae</taxon>
        <taxon>Streptomyces</taxon>
    </lineage>
</organism>
<evidence type="ECO:0000313" key="1">
    <source>
        <dbReference type="EMBL" id="XDQ51000.1"/>
    </source>
</evidence>
<gene>
    <name evidence="1" type="ORF">AB5J53_04505</name>
</gene>
<dbReference type="AlphaFoldDB" id="A0AB39R566"/>